<organism evidence="8 9">
    <name type="scientific">Boudabousia tangfeifanii</name>
    <dbReference type="NCBI Taxonomy" id="1912795"/>
    <lineage>
        <taxon>Bacteria</taxon>
        <taxon>Bacillati</taxon>
        <taxon>Actinomycetota</taxon>
        <taxon>Actinomycetes</taxon>
        <taxon>Actinomycetales</taxon>
        <taxon>Actinomycetaceae</taxon>
        <taxon>Boudabousia</taxon>
    </lineage>
</organism>
<dbReference type="PROSITE" id="PS51257">
    <property type="entry name" value="PROKAR_LIPOPROTEIN"/>
    <property type="match status" value="1"/>
</dbReference>
<feature type="region of interest" description="Disordered" evidence="5">
    <location>
        <begin position="28"/>
        <end position="55"/>
    </location>
</feature>
<evidence type="ECO:0000256" key="2">
    <source>
        <dbReference type="ARBA" id="ARBA00022448"/>
    </source>
</evidence>
<reference evidence="8 9" key="1">
    <citation type="submission" date="2016-10" db="EMBL/GenBank/DDBJ databases">
        <title>Actinomyces aegypiusis sp. nov., isolated from the Aegypius monachus in Qinghai Tibet Plateau China.</title>
        <authorList>
            <person name="Wang Y."/>
        </authorList>
    </citation>
    <scope>NUCLEOTIDE SEQUENCE [LARGE SCALE GENOMIC DNA]</scope>
    <source>
        <strain evidence="8 9">VUL4_3</strain>
    </source>
</reference>
<dbReference type="GO" id="GO:0035435">
    <property type="term" value="P:phosphate ion transmembrane transport"/>
    <property type="evidence" value="ECO:0007669"/>
    <property type="project" value="InterPro"/>
</dbReference>
<evidence type="ECO:0000256" key="3">
    <source>
        <dbReference type="ARBA" id="ARBA00022592"/>
    </source>
</evidence>
<keyword evidence="6" id="KW-0732">Signal</keyword>
<feature type="chain" id="PRO_5038806710" description="Phosphate-binding protein" evidence="6">
    <location>
        <begin position="26"/>
        <end position="377"/>
    </location>
</feature>
<evidence type="ECO:0000256" key="4">
    <source>
        <dbReference type="PIRNR" id="PIRNR002756"/>
    </source>
</evidence>
<evidence type="ECO:0000259" key="7">
    <source>
        <dbReference type="Pfam" id="PF12849"/>
    </source>
</evidence>
<dbReference type="PIRSF" id="PIRSF002756">
    <property type="entry name" value="PstS"/>
    <property type="match status" value="1"/>
</dbReference>
<dbReference type="InterPro" id="IPR024370">
    <property type="entry name" value="PBP_domain"/>
</dbReference>
<dbReference type="Proteomes" id="UP000176288">
    <property type="component" value="Chromosome"/>
</dbReference>
<dbReference type="Gene3D" id="3.40.190.10">
    <property type="entry name" value="Periplasmic binding protein-like II"/>
    <property type="match status" value="2"/>
</dbReference>
<dbReference type="KEGG" id="avu:BK816_08600"/>
<dbReference type="InterPro" id="IPR050962">
    <property type="entry name" value="Phosphate-bind_PstS"/>
</dbReference>
<accession>A0A1D9MM58</accession>
<evidence type="ECO:0000313" key="9">
    <source>
        <dbReference type="Proteomes" id="UP000176288"/>
    </source>
</evidence>
<keyword evidence="9" id="KW-1185">Reference proteome</keyword>
<dbReference type="NCBIfam" id="TIGR00975">
    <property type="entry name" value="3a0107s03"/>
    <property type="match status" value="1"/>
</dbReference>
<dbReference type="GO" id="GO:0042301">
    <property type="term" value="F:phosphate ion binding"/>
    <property type="evidence" value="ECO:0007669"/>
    <property type="project" value="InterPro"/>
</dbReference>
<dbReference type="OrthoDB" id="9801510at2"/>
<dbReference type="CDD" id="cd13565">
    <property type="entry name" value="PBP2_PstS"/>
    <property type="match status" value="1"/>
</dbReference>
<evidence type="ECO:0000256" key="5">
    <source>
        <dbReference type="SAM" id="MobiDB-lite"/>
    </source>
</evidence>
<dbReference type="AlphaFoldDB" id="A0A1D9MM58"/>
<dbReference type="InterPro" id="IPR005673">
    <property type="entry name" value="ABC_phos-bd_PstS"/>
</dbReference>
<dbReference type="SUPFAM" id="SSF53850">
    <property type="entry name" value="Periplasmic binding protein-like II"/>
    <property type="match status" value="1"/>
</dbReference>
<name>A0A1D9MM58_9ACTO</name>
<gene>
    <name evidence="8" type="ORF">BK816_08600</name>
</gene>
<evidence type="ECO:0000256" key="1">
    <source>
        <dbReference type="ARBA" id="ARBA00008725"/>
    </source>
</evidence>
<dbReference type="GO" id="GO:0043190">
    <property type="term" value="C:ATP-binding cassette (ABC) transporter complex"/>
    <property type="evidence" value="ECO:0007669"/>
    <property type="project" value="InterPro"/>
</dbReference>
<evidence type="ECO:0000313" key="8">
    <source>
        <dbReference type="EMBL" id="AOZ73328.1"/>
    </source>
</evidence>
<dbReference type="PANTHER" id="PTHR42996">
    <property type="entry name" value="PHOSPHATE-BINDING PROTEIN PSTS"/>
    <property type="match status" value="1"/>
</dbReference>
<keyword evidence="3 4" id="KW-0592">Phosphate transport</keyword>
<dbReference type="Pfam" id="PF12849">
    <property type="entry name" value="PBP_like_2"/>
    <property type="match status" value="1"/>
</dbReference>
<sequence length="377" mass="38501">MKSTFTRPLAIGAAATLVFALSACGNDNPTGSEAPAGNDSGKTASEAPKSDDAAKVTGTLAGAGASSQKAAIAAWKAGFESANSGAQVEYDPVGSGSGVKKFLAKEVAFAGSDEVLKEKDQAAAKERCGADAIHLPVYISPIAVVFNLDGVQSLNLSAANVAKIFAGQITKWNDPAIVAENDGVNLPDLAITPVHRADGSGTTYNFTEWLHAAAPDVWTNEAGKKWPLEGTNGEKTQGVVDLVKNGKGSIGYVDDSAATGLGKANIKGSGDAYVAISADAAAKTLDESELAGASANDLAYKINRTPKAADAYPIILVSYDVVCTKYPAEEGNLVKAFVKYETSKEGQEAAAGAAGSAPISDGLRDKINTALDSITVE</sequence>
<feature type="domain" description="PBP" evidence="7">
    <location>
        <begin position="53"/>
        <end position="345"/>
    </location>
</feature>
<evidence type="ECO:0000256" key="6">
    <source>
        <dbReference type="SAM" id="SignalP"/>
    </source>
</evidence>
<dbReference type="EMBL" id="CP017812">
    <property type="protein sequence ID" value="AOZ73328.1"/>
    <property type="molecule type" value="Genomic_DNA"/>
</dbReference>
<dbReference type="RefSeq" id="WP_071164791.1">
    <property type="nucleotide sequence ID" value="NZ_CP017812.1"/>
</dbReference>
<proteinExistence type="inferred from homology"/>
<protein>
    <recommendedName>
        <fullName evidence="4">Phosphate-binding protein</fullName>
    </recommendedName>
</protein>
<comment type="similarity">
    <text evidence="1 4">Belongs to the PstS family.</text>
</comment>
<dbReference type="STRING" id="1912795.BK816_08600"/>
<feature type="signal peptide" evidence="6">
    <location>
        <begin position="1"/>
        <end position="25"/>
    </location>
</feature>
<keyword evidence="2 4" id="KW-0813">Transport</keyword>
<dbReference type="PANTHER" id="PTHR42996:SF1">
    <property type="entry name" value="PHOSPHATE-BINDING PROTEIN PSTS"/>
    <property type="match status" value="1"/>
</dbReference>